<dbReference type="InterPro" id="IPR019734">
    <property type="entry name" value="TPR_rpt"/>
</dbReference>
<accession>A0A5J4L6E8</accession>
<dbReference type="InterPro" id="IPR011990">
    <property type="entry name" value="TPR-like_helical_dom_sf"/>
</dbReference>
<dbReference type="Pfam" id="PF13181">
    <property type="entry name" value="TPR_8"/>
    <property type="match status" value="1"/>
</dbReference>
<organism evidence="3">
    <name type="scientific">hot springs metagenome</name>
    <dbReference type="NCBI Taxonomy" id="433727"/>
    <lineage>
        <taxon>unclassified sequences</taxon>
        <taxon>metagenomes</taxon>
        <taxon>ecological metagenomes</taxon>
    </lineage>
</organism>
<dbReference type="SMART" id="SM00028">
    <property type="entry name" value="TPR"/>
    <property type="match status" value="5"/>
</dbReference>
<name>A0A5J4L6E8_9ZZZZ</name>
<keyword evidence="2" id="KW-0812">Transmembrane</keyword>
<dbReference type="EMBL" id="BLAB01000001">
    <property type="protein sequence ID" value="GER93739.1"/>
    <property type="molecule type" value="Genomic_DNA"/>
</dbReference>
<reference evidence="3" key="1">
    <citation type="submission" date="2019-10" db="EMBL/GenBank/DDBJ databases">
        <title>Metagenomic sequencing of thiosulfate-disproportionating enrichment culture.</title>
        <authorList>
            <person name="Umezawa K."/>
            <person name="Kojima H."/>
            <person name="Fukui M."/>
        </authorList>
    </citation>
    <scope>NUCLEOTIDE SEQUENCE</scope>
    <source>
        <strain evidence="3">45J</strain>
    </source>
</reference>
<dbReference type="PANTHER" id="PTHR12558:SF13">
    <property type="entry name" value="CELL DIVISION CYCLE PROTEIN 27 HOMOLOG"/>
    <property type="match status" value="1"/>
</dbReference>
<evidence type="ECO:0000256" key="2">
    <source>
        <dbReference type="SAM" id="Phobius"/>
    </source>
</evidence>
<gene>
    <name evidence="3" type="ORF">A45J_1495</name>
</gene>
<dbReference type="PANTHER" id="PTHR12558">
    <property type="entry name" value="CELL DIVISION CYCLE 16,23,27"/>
    <property type="match status" value="1"/>
</dbReference>
<dbReference type="Pfam" id="PF13431">
    <property type="entry name" value="TPR_17"/>
    <property type="match status" value="1"/>
</dbReference>
<keyword evidence="2" id="KW-0472">Membrane</keyword>
<protein>
    <submittedName>
        <fullName evidence="3">Uncharacterized protein</fullName>
    </submittedName>
</protein>
<feature type="region of interest" description="Disordered" evidence="1">
    <location>
        <begin position="96"/>
        <end position="156"/>
    </location>
</feature>
<feature type="compositionally biased region" description="Basic and acidic residues" evidence="1">
    <location>
        <begin position="147"/>
        <end position="156"/>
    </location>
</feature>
<keyword evidence="2" id="KW-1133">Transmembrane helix</keyword>
<feature type="compositionally biased region" description="Basic and acidic residues" evidence="1">
    <location>
        <begin position="119"/>
        <end position="140"/>
    </location>
</feature>
<dbReference type="PROSITE" id="PS50005">
    <property type="entry name" value="TPR"/>
    <property type="match status" value="2"/>
</dbReference>
<feature type="compositionally biased region" description="Polar residues" evidence="1">
    <location>
        <begin position="98"/>
        <end position="112"/>
    </location>
</feature>
<proteinExistence type="predicted"/>
<comment type="caution">
    <text evidence="3">The sequence shown here is derived from an EMBL/GenBank/DDBJ whole genome shotgun (WGS) entry which is preliminary data.</text>
</comment>
<dbReference type="Gene3D" id="1.25.40.10">
    <property type="entry name" value="Tetratricopeptide repeat domain"/>
    <property type="match status" value="1"/>
</dbReference>
<dbReference type="SUPFAM" id="SSF48452">
    <property type="entry name" value="TPR-like"/>
    <property type="match status" value="1"/>
</dbReference>
<dbReference type="AlphaFoldDB" id="A0A5J4L6E8"/>
<evidence type="ECO:0000256" key="1">
    <source>
        <dbReference type="SAM" id="MobiDB-lite"/>
    </source>
</evidence>
<feature type="transmembrane region" description="Helical" evidence="2">
    <location>
        <begin position="41"/>
        <end position="62"/>
    </location>
</feature>
<sequence length="358" mass="40761">MSLLADLLSKVKYTGHKADVPPNLKNVVSTSIEKQAIKKRILMFSVFILLAIATGVGTIYFVELYTKPPAKIVKSHETIARNQLIEVREETKEKEINVSRTIDNTQHTTLNARSPKPKPTKEIQQQKEIPKPKTEEKKIAEGQMPEPKAEDVQKDTEKKLAITQEPQPKQQDSQRDVYLYMARTYESKKDYYQALLNYKKALEIDANNYIIMSNISSVLIHLESFEEAITYAKNAIAIKRDFVPSLINIGIAYIRLDNSSEGEAYLLKALSIEPSNKYALLNLGLLYEKKGDNEKAYAYFSKLSEIGNIQGHLGIARIAEKQGKKSDAVRIYREILSMNNIDTKTRKLVNDRLLQLEQ</sequence>
<evidence type="ECO:0000313" key="3">
    <source>
        <dbReference type="EMBL" id="GER93739.1"/>
    </source>
</evidence>